<dbReference type="NCBIfam" id="TIGR00506">
    <property type="entry name" value="ribB"/>
    <property type="match status" value="1"/>
</dbReference>
<dbReference type="UniPathway" id="UPA00275">
    <property type="reaction ID" value="UER00399"/>
</dbReference>
<dbReference type="GO" id="GO:0008270">
    <property type="term" value="F:zinc ion binding"/>
    <property type="evidence" value="ECO:0007669"/>
    <property type="project" value="UniProtKB-UniRule"/>
</dbReference>
<organism evidence="23">
    <name type="scientific">Isoptericola variabilis (strain 225)</name>
    <dbReference type="NCBI Taxonomy" id="743718"/>
    <lineage>
        <taxon>Bacteria</taxon>
        <taxon>Bacillati</taxon>
        <taxon>Actinomycetota</taxon>
        <taxon>Actinomycetes</taxon>
        <taxon>Micrococcales</taxon>
        <taxon>Promicromonosporaceae</taxon>
        <taxon>Isoptericola</taxon>
    </lineage>
</organism>
<dbReference type="AlphaFoldDB" id="F6FUE1"/>
<dbReference type="SUPFAM" id="SSF142695">
    <property type="entry name" value="RibA-like"/>
    <property type="match status" value="1"/>
</dbReference>
<feature type="binding site" evidence="20">
    <location>
        <position position="284"/>
    </location>
    <ligand>
        <name>GTP</name>
        <dbReference type="ChEBI" id="CHEBI:37565"/>
    </ligand>
</feature>
<dbReference type="InterPro" id="IPR000926">
    <property type="entry name" value="RibA"/>
</dbReference>
<keyword evidence="15 20" id="KW-0456">Lyase</keyword>
<dbReference type="Pfam" id="PF00925">
    <property type="entry name" value="GTP_cyclohydro2"/>
    <property type="match status" value="1"/>
</dbReference>
<evidence type="ECO:0000256" key="8">
    <source>
        <dbReference type="ARBA" id="ARBA00022723"/>
    </source>
</evidence>
<evidence type="ECO:0000256" key="7">
    <source>
        <dbReference type="ARBA" id="ARBA00022619"/>
    </source>
</evidence>
<dbReference type="NCBIfam" id="NF006803">
    <property type="entry name" value="PRK09311.1"/>
    <property type="match status" value="1"/>
</dbReference>
<proteinExistence type="inferred from homology"/>
<keyword evidence="9 20" id="KW-0547">Nucleotide-binding</keyword>
<feature type="binding site" evidence="20">
    <location>
        <position position="34"/>
    </location>
    <ligand>
        <name>Mg(2+)</name>
        <dbReference type="ChEBI" id="CHEBI:18420"/>
        <label>1</label>
    </ligand>
</feature>
<dbReference type="EC" id="3.5.4.25" evidence="20"/>
<dbReference type="HOGENOM" id="CLU_020273_1_2_11"/>
<feature type="site" description="Essential for DHBP synthase activity" evidence="20">
    <location>
        <position position="132"/>
    </location>
</feature>
<feature type="binding site" evidence="20">
    <location>
        <position position="281"/>
    </location>
    <ligand>
        <name>Zn(2+)</name>
        <dbReference type="ChEBI" id="CHEBI:29105"/>
        <note>catalytic</note>
    </ligand>
</feature>
<dbReference type="Gene3D" id="3.90.870.10">
    <property type="entry name" value="DHBP synthase"/>
    <property type="match status" value="1"/>
</dbReference>
<dbReference type="HAMAP" id="MF_00179">
    <property type="entry name" value="RibA"/>
    <property type="match status" value="1"/>
</dbReference>
<gene>
    <name evidence="20" type="primary">ribBA</name>
    <name evidence="22" type="ordered locus">Isova_1508</name>
</gene>
<feature type="domain" description="GTP cyclohydrolase II" evidence="21">
    <location>
        <begin position="213"/>
        <end position="385"/>
    </location>
</feature>
<evidence type="ECO:0000256" key="9">
    <source>
        <dbReference type="ARBA" id="ARBA00022741"/>
    </source>
</evidence>
<evidence type="ECO:0000256" key="10">
    <source>
        <dbReference type="ARBA" id="ARBA00022801"/>
    </source>
</evidence>
<evidence type="ECO:0000313" key="23">
    <source>
        <dbReference type="Proteomes" id="UP000009236"/>
    </source>
</evidence>
<evidence type="ECO:0000256" key="1">
    <source>
        <dbReference type="ARBA" id="ARBA00000141"/>
    </source>
</evidence>
<evidence type="ECO:0000256" key="13">
    <source>
        <dbReference type="ARBA" id="ARBA00023134"/>
    </source>
</evidence>
<dbReference type="STRING" id="743718.Isova_1508"/>
<name>F6FUE1_ISOV2</name>
<feature type="binding site" evidence="20">
    <location>
        <position position="364"/>
    </location>
    <ligand>
        <name>GTP</name>
        <dbReference type="ChEBI" id="CHEBI:37565"/>
    </ligand>
</feature>
<dbReference type="EC" id="4.1.99.12" evidence="20"/>
<comment type="function">
    <text evidence="2 20">Catalyzes the conversion of D-ribulose 5-phosphate to formate and 3,4-dihydroxy-2-butanone 4-phosphate.</text>
</comment>
<comment type="catalytic activity">
    <reaction evidence="1 20">
        <text>D-ribulose 5-phosphate = (2S)-2-hydroxy-3-oxobutyl phosphate + formate + H(+)</text>
        <dbReference type="Rhea" id="RHEA:18457"/>
        <dbReference type="ChEBI" id="CHEBI:15378"/>
        <dbReference type="ChEBI" id="CHEBI:15740"/>
        <dbReference type="ChEBI" id="CHEBI:58121"/>
        <dbReference type="ChEBI" id="CHEBI:58830"/>
        <dbReference type="EC" id="4.1.99.12"/>
    </reaction>
</comment>
<feature type="binding site" evidence="20">
    <location>
        <begin position="263"/>
        <end position="267"/>
    </location>
    <ligand>
        <name>GTP</name>
        <dbReference type="ChEBI" id="CHEBI:37565"/>
    </ligand>
</feature>
<keyword evidence="12 20" id="KW-0460">Magnesium</keyword>
<evidence type="ECO:0000256" key="6">
    <source>
        <dbReference type="ARBA" id="ARBA00011738"/>
    </source>
</evidence>
<feature type="region of interest" description="GTP cyclohydrolase II" evidence="20">
    <location>
        <begin position="208"/>
        <end position="441"/>
    </location>
</feature>
<evidence type="ECO:0000256" key="17">
    <source>
        <dbReference type="ARBA" id="ARBA00043932"/>
    </source>
</evidence>
<dbReference type="KEGG" id="iva:Isova_1508"/>
<dbReference type="NCBIfam" id="NF001591">
    <property type="entry name" value="PRK00393.1"/>
    <property type="match status" value="1"/>
</dbReference>
<feature type="binding site" evidence="20">
    <location>
        <position position="279"/>
    </location>
    <ligand>
        <name>Zn(2+)</name>
        <dbReference type="ChEBI" id="CHEBI:29105"/>
        <note>catalytic</note>
    </ligand>
</feature>
<dbReference type="eggNOG" id="COG0108">
    <property type="taxonomic scope" value="Bacteria"/>
</dbReference>
<dbReference type="InterPro" id="IPR000422">
    <property type="entry name" value="DHBP_synthase_RibB"/>
</dbReference>
<dbReference type="InterPro" id="IPR016299">
    <property type="entry name" value="Riboflavin_synth_RibBA"/>
</dbReference>
<evidence type="ECO:0000256" key="19">
    <source>
        <dbReference type="ARBA" id="ARBA00060730"/>
    </source>
</evidence>
<dbReference type="NCBIfam" id="TIGR00505">
    <property type="entry name" value="ribA"/>
    <property type="match status" value="1"/>
</dbReference>
<dbReference type="EMBL" id="CP002810">
    <property type="protein sequence ID" value="AEG44269.1"/>
    <property type="molecule type" value="Genomic_DNA"/>
</dbReference>
<evidence type="ECO:0000256" key="16">
    <source>
        <dbReference type="ARBA" id="ARBA00023268"/>
    </source>
</evidence>
<evidence type="ECO:0000256" key="4">
    <source>
        <dbReference type="ARBA" id="ARBA00004904"/>
    </source>
</evidence>
<feature type="binding site" evidence="20">
    <location>
        <position position="170"/>
    </location>
    <ligand>
        <name>D-ribulose 5-phosphate</name>
        <dbReference type="ChEBI" id="CHEBI:58121"/>
    </ligand>
</feature>
<reference evidence="22 23" key="1">
    <citation type="submission" date="2011-05" db="EMBL/GenBank/DDBJ databases">
        <title>Complete sequence of Isoptericola variabilis 225.</title>
        <authorList>
            <consortium name="US DOE Joint Genome Institute"/>
            <person name="Lucas S."/>
            <person name="Han J."/>
            <person name="Lapidus A."/>
            <person name="Cheng J.-F."/>
            <person name="Goodwin L."/>
            <person name="Pitluck S."/>
            <person name="Peters L."/>
            <person name="Mikhailova N."/>
            <person name="Zeytun A."/>
            <person name="Han C."/>
            <person name="Tapia R."/>
            <person name="Land M."/>
            <person name="Hauser L."/>
            <person name="Kyrpides N."/>
            <person name="Ivanova N."/>
            <person name="Pagani I."/>
            <person name="Siebers A."/>
            <person name="Allgaier M."/>
            <person name="Thelen M."/>
            <person name="Hugenholtz P."/>
            <person name="Gladden J."/>
            <person name="Woyke T."/>
        </authorList>
    </citation>
    <scope>NUCLEOTIDE SEQUENCE [LARGE SCALE GENOMIC DNA]</scope>
    <source>
        <strain evidence="23">225</strain>
    </source>
</reference>
<evidence type="ECO:0000256" key="3">
    <source>
        <dbReference type="ARBA" id="ARBA00004853"/>
    </source>
</evidence>
<feature type="binding site" evidence="20">
    <location>
        <begin position="146"/>
        <end position="150"/>
    </location>
    <ligand>
        <name>D-ribulose 5-phosphate</name>
        <dbReference type="ChEBI" id="CHEBI:58121"/>
    </ligand>
</feature>
<dbReference type="GO" id="GO:0030145">
    <property type="term" value="F:manganese ion binding"/>
    <property type="evidence" value="ECO:0007669"/>
    <property type="project" value="UniProtKB-UniRule"/>
</dbReference>
<dbReference type="GO" id="GO:0005829">
    <property type="term" value="C:cytosol"/>
    <property type="evidence" value="ECO:0007669"/>
    <property type="project" value="TreeGrafter"/>
</dbReference>
<feature type="binding site" evidence="20">
    <location>
        <position position="369"/>
    </location>
    <ligand>
        <name>GTP</name>
        <dbReference type="ChEBI" id="CHEBI:37565"/>
    </ligand>
</feature>
<keyword evidence="10 20" id="KW-0378">Hydrolase</keyword>
<evidence type="ECO:0000256" key="2">
    <source>
        <dbReference type="ARBA" id="ARBA00002284"/>
    </source>
</evidence>
<dbReference type="HAMAP" id="MF_01283">
    <property type="entry name" value="RibBA"/>
    <property type="match status" value="1"/>
</dbReference>
<feature type="binding site" evidence="20">
    <location>
        <position position="268"/>
    </location>
    <ligand>
        <name>Zn(2+)</name>
        <dbReference type="ChEBI" id="CHEBI:29105"/>
        <note>catalytic</note>
    </ligand>
</feature>
<dbReference type="GO" id="GO:0005525">
    <property type="term" value="F:GTP binding"/>
    <property type="evidence" value="ECO:0007669"/>
    <property type="project" value="UniProtKB-KW"/>
</dbReference>
<evidence type="ECO:0000256" key="20">
    <source>
        <dbReference type="HAMAP-Rule" id="MF_01283"/>
    </source>
</evidence>
<keyword evidence="13 20" id="KW-0342">GTP-binding</keyword>
<sequence length="441" mass="46720">MSPHGPDAQARVERAIADVAAGRPVVVVDDHDRENEGDLILAAATVTPETMAFTIRYTSGLICVPASGEILDRLQLPLMVTENRDQYRTAYTITVDAATGVGTGISAADRTRTAHVLADPAARASDLTRPGHVLPLRARPGGVLERRGHTEAAVDLARLAGLPEAGVLAELTHDDGTLMRLPALVEFAAEHDLVLISVEELAAYRRRTETLVERVAATRLPTRHGDLTAVAYRDVTDGVEHVALVAGPLPAPGEAVGEPVLARVHSECLTGDAFGSVRCDCGPQLDAALDRIVAEGRGVVVYVRGHEGRGIGLAAKLVAYALQDAGRDTVDANLEQGLPADAREYTVAAQILRDLGMPTVRLLTNNPAKVTGLEAGGATVVERLPLALPPDPRHLAYLRTKRDRMGHDLPHLEAPVPAAEPTQGETMDARLAAVATLEATR</sequence>
<feature type="binding site" evidence="20">
    <location>
        <position position="38"/>
    </location>
    <ligand>
        <name>D-ribulose 5-phosphate</name>
        <dbReference type="ChEBI" id="CHEBI:58121"/>
    </ligand>
</feature>
<dbReference type="GO" id="GO:0000287">
    <property type="term" value="F:magnesium ion binding"/>
    <property type="evidence" value="ECO:0007669"/>
    <property type="project" value="UniProtKB-UniRule"/>
</dbReference>
<feature type="binding site" evidence="20">
    <location>
        <position position="329"/>
    </location>
    <ligand>
        <name>GTP</name>
        <dbReference type="ChEBI" id="CHEBI:37565"/>
    </ligand>
</feature>
<comment type="cofactor">
    <cofactor evidence="20">
        <name>Zn(2+)</name>
        <dbReference type="ChEBI" id="CHEBI:29105"/>
    </cofactor>
    <text evidence="20">Binds 1 zinc ion per subunit.</text>
</comment>
<evidence type="ECO:0000256" key="15">
    <source>
        <dbReference type="ARBA" id="ARBA00023239"/>
    </source>
</evidence>
<feature type="active site" description="Proton acceptor; for GTP cyclohydrolase activity" evidence="20">
    <location>
        <position position="341"/>
    </location>
</feature>
<feature type="binding site" evidence="20">
    <location>
        <begin position="307"/>
        <end position="309"/>
    </location>
    <ligand>
        <name>GTP</name>
        <dbReference type="ChEBI" id="CHEBI:37565"/>
    </ligand>
</feature>
<feature type="active site" description="Nucleophile; for GTP cyclohydrolase activity" evidence="20">
    <location>
        <position position="343"/>
    </location>
</feature>
<comment type="catalytic activity">
    <reaction evidence="18 20">
        <text>GTP + 4 H2O = 2,5-diamino-6-hydroxy-4-(5-phosphoribosylamino)-pyrimidine + formate + 2 phosphate + 3 H(+)</text>
        <dbReference type="Rhea" id="RHEA:23704"/>
        <dbReference type="ChEBI" id="CHEBI:15377"/>
        <dbReference type="ChEBI" id="CHEBI:15378"/>
        <dbReference type="ChEBI" id="CHEBI:15740"/>
        <dbReference type="ChEBI" id="CHEBI:37565"/>
        <dbReference type="ChEBI" id="CHEBI:43474"/>
        <dbReference type="ChEBI" id="CHEBI:58614"/>
        <dbReference type="EC" id="3.5.4.25"/>
    </reaction>
</comment>
<dbReference type="GO" id="GO:0009231">
    <property type="term" value="P:riboflavin biosynthetic process"/>
    <property type="evidence" value="ECO:0007669"/>
    <property type="project" value="UniProtKB-UniRule"/>
</dbReference>
<dbReference type="RefSeq" id="WP_013838661.1">
    <property type="nucleotide sequence ID" value="NC_015588.1"/>
</dbReference>
<feature type="binding site" evidence="20">
    <location>
        <position position="149"/>
    </location>
    <ligand>
        <name>Mg(2+)</name>
        <dbReference type="ChEBI" id="CHEBI:18420"/>
        <label>2</label>
    </ligand>
</feature>
<comment type="pathway">
    <text evidence="4 20">Cofactor biosynthesis; riboflavin biosynthesis; 2-hydroxy-3-oxobutyl phosphate from D-ribulose 5-phosphate: step 1/1.</text>
</comment>
<dbReference type="InterPro" id="IPR032677">
    <property type="entry name" value="GTP_cyclohydro_II"/>
</dbReference>
<dbReference type="PIRSF" id="PIRSF001259">
    <property type="entry name" value="RibA"/>
    <property type="match status" value="1"/>
</dbReference>
<keyword evidence="7 20" id="KW-0686">Riboflavin biosynthesis</keyword>
<comment type="similarity">
    <text evidence="5 20">In the N-terminal section; belongs to the DHBP synthase family.</text>
</comment>
<comment type="pathway">
    <text evidence="3 20">Cofactor biosynthesis; riboflavin biosynthesis; 5-amino-6-(D-ribitylamino)uracil from GTP: step 1/4.</text>
</comment>
<evidence type="ECO:0000259" key="21">
    <source>
        <dbReference type="Pfam" id="PF00925"/>
    </source>
</evidence>
<feature type="binding site" evidence="20">
    <location>
        <position position="34"/>
    </location>
    <ligand>
        <name>Mg(2+)</name>
        <dbReference type="ChEBI" id="CHEBI:18420"/>
        <label>2</label>
    </ligand>
</feature>
<dbReference type="Gene3D" id="3.40.50.10990">
    <property type="entry name" value="GTP cyclohydrolase II"/>
    <property type="match status" value="1"/>
</dbReference>
<dbReference type="GO" id="GO:0003935">
    <property type="term" value="F:GTP cyclohydrolase II activity"/>
    <property type="evidence" value="ECO:0007669"/>
    <property type="project" value="UniProtKB-UniRule"/>
</dbReference>
<evidence type="ECO:0000256" key="18">
    <source>
        <dbReference type="ARBA" id="ARBA00049295"/>
    </source>
</evidence>
<comment type="subunit">
    <text evidence="6">Homodimer.</text>
</comment>
<keyword evidence="8 20" id="KW-0479">Metal-binding</keyword>
<feature type="binding site" evidence="20">
    <location>
        <begin position="33"/>
        <end position="34"/>
    </location>
    <ligand>
        <name>D-ribulose 5-phosphate</name>
        <dbReference type="ChEBI" id="CHEBI:58121"/>
    </ligand>
</feature>
<evidence type="ECO:0000256" key="14">
    <source>
        <dbReference type="ARBA" id="ARBA00023211"/>
    </source>
</evidence>
<accession>F6FUE1</accession>
<protein>
    <recommendedName>
        <fullName evidence="20">Riboflavin biosynthesis protein RibBA</fullName>
    </recommendedName>
    <domain>
        <recommendedName>
            <fullName evidence="20">3,4-dihydroxy-2-butanone 4-phosphate synthase</fullName>
            <shortName evidence="20">DHBP synthase</shortName>
            <ecNumber evidence="20">4.1.99.12</ecNumber>
        </recommendedName>
    </domain>
    <domain>
        <recommendedName>
            <fullName evidence="20">GTP cyclohydrolase-2</fullName>
            <ecNumber evidence="20">3.5.4.25</ecNumber>
        </recommendedName>
        <alternativeName>
            <fullName evidence="20">GTP cyclohydrolase II</fullName>
        </alternativeName>
    </domain>
</protein>
<keyword evidence="23" id="KW-1185">Reference proteome</keyword>
<dbReference type="Proteomes" id="UP000009236">
    <property type="component" value="Chromosome"/>
</dbReference>
<keyword evidence="11 20" id="KW-0862">Zinc</keyword>
<dbReference type="Pfam" id="PF00926">
    <property type="entry name" value="DHBP_synthase"/>
    <property type="match status" value="1"/>
</dbReference>
<dbReference type="FunFam" id="3.90.870.10:FF:000002">
    <property type="entry name" value="3,4-dihydroxy-2-butanone 4-phosphate synthase"/>
    <property type="match status" value="1"/>
</dbReference>
<dbReference type="InterPro" id="IPR036144">
    <property type="entry name" value="RibA-like_sf"/>
</dbReference>
<comment type="similarity">
    <text evidence="20">In the C-terminal section; belongs to the GTP cyclohydrolase II family.</text>
</comment>
<feature type="site" description="Essential for DHBP synthase activity" evidence="20">
    <location>
        <position position="170"/>
    </location>
</feature>
<dbReference type="GO" id="GO:0008686">
    <property type="term" value="F:3,4-dihydroxy-2-butanone-4-phosphate synthase activity"/>
    <property type="evidence" value="ECO:0007669"/>
    <property type="project" value="UniProtKB-UniRule"/>
</dbReference>
<dbReference type="InterPro" id="IPR017945">
    <property type="entry name" value="DHBP_synth_RibB-like_a/b_dom"/>
</dbReference>
<keyword evidence="14 20" id="KW-0464">Manganese</keyword>
<dbReference type="HAMAP" id="MF_00180">
    <property type="entry name" value="RibB"/>
    <property type="match status" value="1"/>
</dbReference>
<dbReference type="FunFam" id="3.40.50.10990:FF:000001">
    <property type="entry name" value="Riboflavin biosynthesis protein RibBA"/>
    <property type="match status" value="1"/>
</dbReference>
<comment type="function">
    <text evidence="17 20">Catalyzes the conversion of GTP to 2,5-diamino-6-ribosylamino-4(3H)-pyrimidinone 5'-phosphate (DARP), formate and pyrophosphate.</text>
</comment>
<dbReference type="PANTHER" id="PTHR21327:SF18">
    <property type="entry name" value="3,4-DIHYDROXY-2-BUTANONE 4-PHOSPHATE SYNTHASE"/>
    <property type="match status" value="1"/>
</dbReference>
<evidence type="ECO:0000313" key="22">
    <source>
        <dbReference type="EMBL" id="AEG44269.1"/>
    </source>
</evidence>
<comment type="cofactor">
    <cofactor evidence="20">
        <name>Mg(2+)</name>
        <dbReference type="ChEBI" id="CHEBI:18420"/>
    </cofactor>
    <cofactor evidence="20">
        <name>Mn(2+)</name>
        <dbReference type="ChEBI" id="CHEBI:29035"/>
    </cofactor>
    <text evidence="20">Binds 2 divalent metal cations per subunit. Magnesium or manganese.</text>
</comment>
<evidence type="ECO:0000256" key="11">
    <source>
        <dbReference type="ARBA" id="ARBA00022833"/>
    </source>
</evidence>
<dbReference type="eggNOG" id="COG0807">
    <property type="taxonomic scope" value="Bacteria"/>
</dbReference>
<keyword evidence="16 20" id="KW-0511">Multifunctional enzyme</keyword>
<dbReference type="CDD" id="cd00641">
    <property type="entry name" value="GTP_cyclohydro2"/>
    <property type="match status" value="1"/>
</dbReference>
<evidence type="ECO:0000256" key="12">
    <source>
        <dbReference type="ARBA" id="ARBA00022842"/>
    </source>
</evidence>
<feature type="region of interest" description="DHBP synthase" evidence="20">
    <location>
        <begin position="1"/>
        <end position="207"/>
    </location>
</feature>
<dbReference type="SUPFAM" id="SSF55821">
    <property type="entry name" value="YrdC/RibB"/>
    <property type="match status" value="1"/>
</dbReference>
<dbReference type="PANTHER" id="PTHR21327">
    <property type="entry name" value="GTP CYCLOHYDROLASE II-RELATED"/>
    <property type="match status" value="1"/>
</dbReference>
<evidence type="ECO:0000256" key="5">
    <source>
        <dbReference type="ARBA" id="ARBA00005520"/>
    </source>
</evidence>
<comment type="similarity">
    <text evidence="19">Belongs to the DHBP synthase family.</text>
</comment>